<evidence type="ECO:0000313" key="1">
    <source>
        <dbReference type="EMBL" id="OUB61869.1"/>
    </source>
</evidence>
<name>A0A9X6M4C0_BACTJ</name>
<sequence length="99" mass="11482">MGMGVQPHAHQLKDGNKMNICSFELKIPQMGQVIKNKGSGAKKLNDLKIFFQTWPYWYYYLKKVRDQDGKRKHIQMETLSTRHDFGDCTLVPAVQPKLS</sequence>
<dbReference type="EMBL" id="MOOS01000162">
    <property type="protein sequence ID" value="OUB61869.1"/>
    <property type="molecule type" value="Genomic_DNA"/>
</dbReference>
<organism evidence="1 2">
    <name type="scientific">Bacillus thuringiensis subsp. jegathesan</name>
    <dbReference type="NCBI Taxonomy" id="56955"/>
    <lineage>
        <taxon>Bacteria</taxon>
        <taxon>Bacillati</taxon>
        <taxon>Bacillota</taxon>
        <taxon>Bacilli</taxon>
        <taxon>Bacillales</taxon>
        <taxon>Bacillaceae</taxon>
        <taxon>Bacillus</taxon>
        <taxon>Bacillus cereus group</taxon>
    </lineage>
</organism>
<dbReference type="AlphaFoldDB" id="A0A9X6M4C0"/>
<reference evidence="1 2" key="1">
    <citation type="submission" date="2016-10" db="EMBL/GenBank/DDBJ databases">
        <title>Comparative genomics of Bacillus thuringiensis reveals a path to pathogens against multiple invertebrate hosts.</title>
        <authorList>
            <person name="Zheng J."/>
            <person name="Gao Q."/>
            <person name="Liu H."/>
            <person name="Peng D."/>
            <person name="Ruan L."/>
            <person name="Sun M."/>
        </authorList>
    </citation>
    <scope>NUCLEOTIDE SEQUENCE [LARGE SCALE GENOMIC DNA]</scope>
    <source>
        <strain evidence="1">BGSC 4CF1</strain>
    </source>
</reference>
<proteinExistence type="predicted"/>
<evidence type="ECO:0000313" key="2">
    <source>
        <dbReference type="Proteomes" id="UP000194853"/>
    </source>
</evidence>
<protein>
    <submittedName>
        <fullName evidence="1">Uncharacterized protein</fullName>
    </submittedName>
</protein>
<dbReference type="Proteomes" id="UP000194853">
    <property type="component" value="Unassembled WGS sequence"/>
</dbReference>
<accession>A0A9X6M4C0</accession>
<gene>
    <name evidence="1" type="ORF">BK750_22845</name>
</gene>
<comment type="caution">
    <text evidence="1">The sequence shown here is derived from an EMBL/GenBank/DDBJ whole genome shotgun (WGS) entry which is preliminary data.</text>
</comment>